<feature type="transmembrane region" description="Helical" evidence="10">
    <location>
        <begin position="95"/>
        <end position="119"/>
    </location>
</feature>
<evidence type="ECO:0000256" key="1">
    <source>
        <dbReference type="ARBA" id="ARBA00004651"/>
    </source>
</evidence>
<dbReference type="Pfam" id="PF01595">
    <property type="entry name" value="CNNM"/>
    <property type="match status" value="1"/>
</dbReference>
<name>A0A5C7AYF6_9BACT</name>
<feature type="transmembrane region" description="Helical" evidence="10">
    <location>
        <begin position="55"/>
        <end position="75"/>
    </location>
</feature>
<dbReference type="GO" id="GO:0050660">
    <property type="term" value="F:flavin adenine dinucleotide binding"/>
    <property type="evidence" value="ECO:0007669"/>
    <property type="project" value="InterPro"/>
</dbReference>
<keyword evidence="3 9" id="KW-0812">Transmembrane</keyword>
<sequence length="423" mass="47698">MEILIIVFLILLNGVFAMSELALVSSRKFKLENQKKRGISGAKAALELSENPGKFLSTVQIGITLIGILLGVYSGENLTEDFALWLSDIGFVAPYANTLAVGGIVIMVTYFSIVLGELFPKRMGMTYPETIAALVSRPMIILSKITSPFVWLLTSSNDLLLRLFGIKNKSENAVSEEEIKSILRHSAQGGEIMNIEHDIVERVFELGDRRINSLFTHRNELIYFDIADDEKTIKNKISLEKHSAYPLCLNNDLDNIVGLVLVKDLFDKKLSANFDLRTIAHEPLYLNETMYAFQALELFKVKQLHYGIVVDEYGVTIGIITLDDIVDAIFGDTSEPGQEEFKIYQREDSTWLIDGQLPVHDFEKYFNTGTDFRNKSYTTLAGLILNMSQTIPEEGSYVDFEGFRLEIIDKDGPRIDKVLVRKI</sequence>
<dbReference type="CDD" id="cd04590">
    <property type="entry name" value="CBS_pair_CorC_HlyC_assoc"/>
    <property type="match status" value="1"/>
</dbReference>
<dbReference type="AlphaFoldDB" id="A0A5C7AYF6"/>
<feature type="domain" description="CNNM transmembrane" evidence="12">
    <location>
        <begin position="1"/>
        <end position="196"/>
    </location>
</feature>
<evidence type="ECO:0000256" key="2">
    <source>
        <dbReference type="ARBA" id="ARBA00022475"/>
    </source>
</evidence>
<evidence type="ECO:0000256" key="9">
    <source>
        <dbReference type="PROSITE-ProRule" id="PRU01193"/>
    </source>
</evidence>
<dbReference type="SUPFAM" id="SSF54631">
    <property type="entry name" value="CBS-domain pair"/>
    <property type="match status" value="1"/>
</dbReference>
<feature type="domain" description="CBS" evidence="11">
    <location>
        <begin position="279"/>
        <end position="335"/>
    </location>
</feature>
<dbReference type="Gene3D" id="3.10.580.10">
    <property type="entry name" value="CBS-domain"/>
    <property type="match status" value="1"/>
</dbReference>
<dbReference type="InterPro" id="IPR044751">
    <property type="entry name" value="Ion_transp-like_CBS"/>
</dbReference>
<feature type="transmembrane region" description="Helical" evidence="10">
    <location>
        <begin position="6"/>
        <end position="26"/>
    </location>
</feature>
<evidence type="ECO:0000256" key="7">
    <source>
        <dbReference type="ARBA" id="ARBA00023136"/>
    </source>
</evidence>
<organism evidence="13 14">
    <name type="scientific">Algoriphagus aquimarinus</name>
    <dbReference type="NCBI Taxonomy" id="237018"/>
    <lineage>
        <taxon>Bacteria</taxon>
        <taxon>Pseudomonadati</taxon>
        <taxon>Bacteroidota</taxon>
        <taxon>Cytophagia</taxon>
        <taxon>Cytophagales</taxon>
        <taxon>Cyclobacteriaceae</taxon>
        <taxon>Algoriphagus</taxon>
    </lineage>
</organism>
<feature type="transmembrane region" description="Helical" evidence="10">
    <location>
        <begin position="131"/>
        <end position="153"/>
    </location>
</feature>
<keyword evidence="7 9" id="KW-0472">Membrane</keyword>
<evidence type="ECO:0000259" key="11">
    <source>
        <dbReference type="PROSITE" id="PS51371"/>
    </source>
</evidence>
<evidence type="ECO:0000256" key="5">
    <source>
        <dbReference type="ARBA" id="ARBA00022989"/>
    </source>
</evidence>
<evidence type="ECO:0000259" key="12">
    <source>
        <dbReference type="PROSITE" id="PS51846"/>
    </source>
</evidence>
<dbReference type="PANTHER" id="PTHR43099">
    <property type="entry name" value="UPF0053 PROTEIN YRKA"/>
    <property type="match status" value="1"/>
</dbReference>
<keyword evidence="2" id="KW-1003">Cell membrane</keyword>
<dbReference type="RefSeq" id="WP_146916043.1">
    <property type="nucleotide sequence ID" value="NZ_VORW01000002.1"/>
</dbReference>
<dbReference type="PANTHER" id="PTHR43099:SF2">
    <property type="entry name" value="UPF0053 PROTEIN YRKA"/>
    <property type="match status" value="1"/>
</dbReference>
<evidence type="ECO:0000256" key="3">
    <source>
        <dbReference type="ARBA" id="ARBA00022692"/>
    </source>
</evidence>
<dbReference type="PROSITE" id="PS51846">
    <property type="entry name" value="CNNM"/>
    <property type="match status" value="1"/>
</dbReference>
<proteinExistence type="predicted"/>
<comment type="caution">
    <text evidence="13">The sequence shown here is derived from an EMBL/GenBank/DDBJ whole genome shotgun (WGS) entry which is preliminary data.</text>
</comment>
<dbReference type="InterPro" id="IPR002550">
    <property type="entry name" value="CNNM"/>
</dbReference>
<keyword evidence="6 8" id="KW-0129">CBS domain</keyword>
<dbReference type="InterPro" id="IPR046342">
    <property type="entry name" value="CBS_dom_sf"/>
</dbReference>
<dbReference type="GO" id="GO:0005886">
    <property type="term" value="C:plasma membrane"/>
    <property type="evidence" value="ECO:0007669"/>
    <property type="project" value="UniProtKB-SubCell"/>
</dbReference>
<dbReference type="Pfam" id="PF03471">
    <property type="entry name" value="CorC_HlyC"/>
    <property type="match status" value="1"/>
</dbReference>
<dbReference type="OrthoDB" id="9798188at2"/>
<dbReference type="Gene3D" id="3.30.465.10">
    <property type="match status" value="1"/>
</dbReference>
<evidence type="ECO:0000256" key="4">
    <source>
        <dbReference type="ARBA" id="ARBA00022737"/>
    </source>
</evidence>
<dbReference type="InterPro" id="IPR000644">
    <property type="entry name" value="CBS_dom"/>
</dbReference>
<dbReference type="InterPro" id="IPR036318">
    <property type="entry name" value="FAD-bd_PCMH-like_sf"/>
</dbReference>
<reference evidence="13 14" key="1">
    <citation type="submission" date="2019-08" db="EMBL/GenBank/DDBJ databases">
        <title>Genomes sequence of Algoriphagus aquimarinus ACAM450.</title>
        <authorList>
            <person name="Bowman J.P."/>
        </authorList>
    </citation>
    <scope>NUCLEOTIDE SEQUENCE [LARGE SCALE GENOMIC DNA]</scope>
    <source>
        <strain evidence="13 14">ACAM 450</strain>
    </source>
</reference>
<keyword evidence="4" id="KW-0677">Repeat</keyword>
<dbReference type="InterPro" id="IPR005170">
    <property type="entry name" value="Transptr-assoc_dom"/>
</dbReference>
<dbReference type="InterPro" id="IPR016169">
    <property type="entry name" value="FAD-bd_PCMH_sub2"/>
</dbReference>
<dbReference type="Proteomes" id="UP000321935">
    <property type="component" value="Unassembled WGS sequence"/>
</dbReference>
<gene>
    <name evidence="13" type="ORF">ESV85_06995</name>
</gene>
<accession>A0A5C7AYF6</accession>
<dbReference type="SUPFAM" id="SSF56176">
    <property type="entry name" value="FAD-binding/transporter-associated domain-like"/>
    <property type="match status" value="1"/>
</dbReference>
<dbReference type="PROSITE" id="PS51371">
    <property type="entry name" value="CBS"/>
    <property type="match status" value="1"/>
</dbReference>
<dbReference type="InterPro" id="IPR051676">
    <property type="entry name" value="UPF0053_domain"/>
</dbReference>
<evidence type="ECO:0000313" key="13">
    <source>
        <dbReference type="EMBL" id="TXE13708.1"/>
    </source>
</evidence>
<evidence type="ECO:0000313" key="14">
    <source>
        <dbReference type="Proteomes" id="UP000321935"/>
    </source>
</evidence>
<dbReference type="EMBL" id="VORW01000002">
    <property type="protein sequence ID" value="TXE13708.1"/>
    <property type="molecule type" value="Genomic_DNA"/>
</dbReference>
<evidence type="ECO:0000256" key="8">
    <source>
        <dbReference type="PROSITE-ProRule" id="PRU00703"/>
    </source>
</evidence>
<protein>
    <submittedName>
        <fullName evidence="13">HlyC/CorC family transporter</fullName>
    </submittedName>
</protein>
<evidence type="ECO:0000256" key="10">
    <source>
        <dbReference type="SAM" id="Phobius"/>
    </source>
</evidence>
<comment type="subcellular location">
    <subcellularLocation>
        <location evidence="1">Cell membrane</location>
        <topology evidence="1">Multi-pass membrane protein</topology>
    </subcellularLocation>
</comment>
<dbReference type="Pfam" id="PF00571">
    <property type="entry name" value="CBS"/>
    <property type="match status" value="1"/>
</dbReference>
<evidence type="ECO:0000256" key="6">
    <source>
        <dbReference type="ARBA" id="ARBA00023122"/>
    </source>
</evidence>
<keyword evidence="5 9" id="KW-1133">Transmembrane helix</keyword>
<dbReference type="SMART" id="SM01091">
    <property type="entry name" value="CorC_HlyC"/>
    <property type="match status" value="1"/>
</dbReference>